<evidence type="ECO:0000313" key="3">
    <source>
        <dbReference type="Proteomes" id="UP000823910"/>
    </source>
</evidence>
<proteinExistence type="predicted"/>
<accession>A0A9D2SHQ7</accession>
<name>A0A9D2SHQ7_9FIRM</name>
<sequence length="55" mass="5697">MGPGNDICAGVRRRAYREGFRNGYWAGFNDASFGRGPGGPGSGDPRDGDGCGCDN</sequence>
<protein>
    <submittedName>
        <fullName evidence="2">Uncharacterized protein</fullName>
    </submittedName>
</protein>
<reference evidence="2" key="2">
    <citation type="submission" date="2021-04" db="EMBL/GenBank/DDBJ databases">
        <authorList>
            <person name="Gilroy R."/>
        </authorList>
    </citation>
    <scope>NUCLEOTIDE SEQUENCE</scope>
    <source>
        <strain evidence="2">CHK180-15479</strain>
    </source>
</reference>
<organism evidence="2 3">
    <name type="scientific">Candidatus Enterocloster excrementipullorum</name>
    <dbReference type="NCBI Taxonomy" id="2838559"/>
    <lineage>
        <taxon>Bacteria</taxon>
        <taxon>Bacillati</taxon>
        <taxon>Bacillota</taxon>
        <taxon>Clostridia</taxon>
        <taxon>Lachnospirales</taxon>
        <taxon>Lachnospiraceae</taxon>
        <taxon>Enterocloster</taxon>
    </lineage>
</organism>
<feature type="region of interest" description="Disordered" evidence="1">
    <location>
        <begin position="29"/>
        <end position="55"/>
    </location>
</feature>
<comment type="caution">
    <text evidence="2">The sequence shown here is derived from an EMBL/GenBank/DDBJ whole genome shotgun (WGS) entry which is preliminary data.</text>
</comment>
<dbReference type="AlphaFoldDB" id="A0A9D2SHQ7"/>
<dbReference type="EMBL" id="DWWT01000020">
    <property type="protein sequence ID" value="HJC05498.1"/>
    <property type="molecule type" value="Genomic_DNA"/>
</dbReference>
<evidence type="ECO:0000313" key="2">
    <source>
        <dbReference type="EMBL" id="HJC05498.1"/>
    </source>
</evidence>
<dbReference type="Proteomes" id="UP000823910">
    <property type="component" value="Unassembled WGS sequence"/>
</dbReference>
<reference evidence="2" key="1">
    <citation type="journal article" date="2021" name="PeerJ">
        <title>Extensive microbial diversity within the chicken gut microbiome revealed by metagenomics and culture.</title>
        <authorList>
            <person name="Gilroy R."/>
            <person name="Ravi A."/>
            <person name="Getino M."/>
            <person name="Pursley I."/>
            <person name="Horton D.L."/>
            <person name="Alikhan N.F."/>
            <person name="Baker D."/>
            <person name="Gharbi K."/>
            <person name="Hall N."/>
            <person name="Watson M."/>
            <person name="Adriaenssens E.M."/>
            <person name="Foster-Nyarko E."/>
            <person name="Jarju S."/>
            <person name="Secka A."/>
            <person name="Antonio M."/>
            <person name="Oren A."/>
            <person name="Chaudhuri R.R."/>
            <person name="La Ragione R."/>
            <person name="Hildebrand F."/>
            <person name="Pallen M.J."/>
        </authorList>
    </citation>
    <scope>NUCLEOTIDE SEQUENCE</scope>
    <source>
        <strain evidence="2">CHK180-15479</strain>
    </source>
</reference>
<gene>
    <name evidence="2" type="ORF">H9704_05010</name>
</gene>
<evidence type="ECO:0000256" key="1">
    <source>
        <dbReference type="SAM" id="MobiDB-lite"/>
    </source>
</evidence>